<evidence type="ECO:0000256" key="3">
    <source>
        <dbReference type="ARBA" id="ARBA00022737"/>
    </source>
</evidence>
<dbReference type="OrthoDB" id="300500at2759"/>
<dbReference type="EMBL" id="GAKP01023427">
    <property type="protein sequence ID" value="JAC35531.1"/>
    <property type="molecule type" value="Transcribed_RNA"/>
</dbReference>
<dbReference type="SUPFAM" id="SSF82185">
    <property type="entry name" value="Histone H3 K4-specific methyltransferase SET7/9 N-terminal domain"/>
    <property type="match status" value="1"/>
</dbReference>
<gene>
    <name evidence="8" type="primary">MORN5</name>
</gene>
<evidence type="ECO:0000256" key="4">
    <source>
        <dbReference type="ARBA" id="ARBA00022846"/>
    </source>
</evidence>
<dbReference type="AlphaFoldDB" id="A0A034UX29"/>
<evidence type="ECO:0000256" key="7">
    <source>
        <dbReference type="SAM" id="MobiDB-lite"/>
    </source>
</evidence>
<evidence type="ECO:0000313" key="8">
    <source>
        <dbReference type="EMBL" id="JAC35531.1"/>
    </source>
</evidence>
<reference evidence="8" key="1">
    <citation type="journal article" date="2014" name="BMC Genomics">
        <title>Characterizing the developmental transcriptome of the oriental fruit fly, Bactrocera dorsalis (Diptera: Tephritidae) through comparative genomic analysis with Drosophila melanogaster utilizing modENCODE datasets.</title>
        <authorList>
            <person name="Geib S.M."/>
            <person name="Calla B."/>
            <person name="Hall B."/>
            <person name="Hou S."/>
            <person name="Manoukis N.C."/>
        </authorList>
    </citation>
    <scope>NUCLEOTIDE SEQUENCE</scope>
    <source>
        <strain evidence="8">Punador</strain>
    </source>
</reference>
<evidence type="ECO:0000256" key="6">
    <source>
        <dbReference type="ARBA" id="ARBA00023273"/>
    </source>
</evidence>
<sequence length="320" mass="36945">ENNSDLYFFIFLGFLYFASEMQKGLTFITGSQFHGSYNNAIHCMEGYGNYMYPDGSQYKGNFKKGKFHGSGEITLTKPFNFKFVGEFEAGKLIELHEMTYQDGLHLKAKFNGKKLNFDEWKYCTEEDRRTSWEIINGLGPSGQHTIMTNLEPGTYDVGGGIYKENTGWVVRIPPPFFSVKFLSCNKEREWIQRNCRKGPWDRDVNYPPVEPIPEIGKQIINANIKELHILHSCACDSRYEHRIRAEKTSDCDESAPTDFPTSKSSSLSSFCDELIKIDLREMCYNEERTLKYALPDRRSKIYFSLPNELFTSPPNDFTNA</sequence>
<dbReference type="InterPro" id="IPR003409">
    <property type="entry name" value="MORN"/>
</dbReference>
<dbReference type="PANTHER" id="PTHR46437">
    <property type="entry name" value="MORN REPEAT-CONTAINING PROTEIN 5"/>
    <property type="match status" value="1"/>
</dbReference>
<evidence type="ECO:0000256" key="2">
    <source>
        <dbReference type="ARBA" id="ARBA00016322"/>
    </source>
</evidence>
<feature type="non-terminal residue" evidence="8">
    <location>
        <position position="1"/>
    </location>
</feature>
<dbReference type="InterPro" id="IPR042814">
    <property type="entry name" value="Morn5"/>
</dbReference>
<protein>
    <recommendedName>
        <fullName evidence="2">MORN repeat-containing protein 5</fullName>
    </recommendedName>
</protein>
<evidence type="ECO:0000256" key="1">
    <source>
        <dbReference type="ARBA" id="ARBA00004230"/>
    </source>
</evidence>
<evidence type="ECO:0000256" key="5">
    <source>
        <dbReference type="ARBA" id="ARBA00023069"/>
    </source>
</evidence>
<dbReference type="PANTHER" id="PTHR46437:SF1">
    <property type="entry name" value="MORN REPEAT-CONTAINING PROTEIN 5"/>
    <property type="match status" value="1"/>
</dbReference>
<proteinExistence type="predicted"/>
<dbReference type="GO" id="GO:0031514">
    <property type="term" value="C:motile cilium"/>
    <property type="evidence" value="ECO:0007669"/>
    <property type="project" value="UniProtKB-SubCell"/>
</dbReference>
<accession>A0A034UX29</accession>
<keyword evidence="3" id="KW-0677">Repeat</keyword>
<comment type="subcellular location">
    <subcellularLocation>
        <location evidence="1">Cell projection</location>
        <location evidence="1">Cilium</location>
        <location evidence="1">Flagellum</location>
    </subcellularLocation>
</comment>
<keyword evidence="4" id="KW-0282">Flagellum</keyword>
<dbReference type="Pfam" id="PF02493">
    <property type="entry name" value="MORN"/>
    <property type="match status" value="2"/>
</dbReference>
<keyword evidence="6" id="KW-0966">Cell projection</keyword>
<name>A0A034UX29_BACDO</name>
<organism evidence="8">
    <name type="scientific">Bactrocera dorsalis</name>
    <name type="common">Oriental fruit fly</name>
    <name type="synonym">Dacus dorsalis</name>
    <dbReference type="NCBI Taxonomy" id="27457"/>
    <lineage>
        <taxon>Eukaryota</taxon>
        <taxon>Metazoa</taxon>
        <taxon>Ecdysozoa</taxon>
        <taxon>Arthropoda</taxon>
        <taxon>Hexapoda</taxon>
        <taxon>Insecta</taxon>
        <taxon>Pterygota</taxon>
        <taxon>Neoptera</taxon>
        <taxon>Endopterygota</taxon>
        <taxon>Diptera</taxon>
        <taxon>Brachycera</taxon>
        <taxon>Muscomorpha</taxon>
        <taxon>Tephritoidea</taxon>
        <taxon>Tephritidae</taxon>
        <taxon>Bactrocera</taxon>
        <taxon>Bactrocera</taxon>
    </lineage>
</organism>
<feature type="region of interest" description="Disordered" evidence="7">
    <location>
        <begin position="246"/>
        <end position="266"/>
    </location>
</feature>
<dbReference type="Gene3D" id="2.20.110.10">
    <property type="entry name" value="Histone H3 K4-specific methyltransferase SET7/9 N-terminal domain"/>
    <property type="match status" value="1"/>
</dbReference>
<keyword evidence="5" id="KW-0969">Cilium</keyword>